<dbReference type="InterPro" id="IPR036291">
    <property type="entry name" value="NAD(P)-bd_dom_sf"/>
</dbReference>
<gene>
    <name evidence="2" type="ORF">E6C60_0486</name>
</gene>
<dbReference type="OrthoDB" id="9785372at2"/>
<dbReference type="Gene3D" id="3.40.50.720">
    <property type="entry name" value="NAD(P)-binding Rossmann-like Domain"/>
    <property type="match status" value="1"/>
</dbReference>
<reference evidence="2 3" key="1">
    <citation type="submission" date="2019-05" db="EMBL/GenBank/DDBJ databases">
        <authorList>
            <person name="Chen C."/>
        </authorList>
    </citation>
    <scope>NUCLEOTIDE SEQUENCE [LARGE SCALE GENOMIC DNA]</scope>
    <source>
        <strain evidence="2 3">HB172198</strain>
    </source>
</reference>
<dbReference type="InterPro" id="IPR051606">
    <property type="entry name" value="Polyketide_Oxido-like"/>
</dbReference>
<name>A0A4P8XLX4_9BACL</name>
<dbReference type="CDD" id="cd05244">
    <property type="entry name" value="BVR-B_like_SDR_a"/>
    <property type="match status" value="1"/>
</dbReference>
<dbReference type="Proteomes" id="UP000300879">
    <property type="component" value="Chromosome"/>
</dbReference>
<evidence type="ECO:0000313" key="3">
    <source>
        <dbReference type="Proteomes" id="UP000300879"/>
    </source>
</evidence>
<dbReference type="Pfam" id="PF13460">
    <property type="entry name" value="NAD_binding_10"/>
    <property type="match status" value="1"/>
</dbReference>
<dbReference type="PANTHER" id="PTHR43355">
    <property type="entry name" value="FLAVIN REDUCTASE (NADPH)"/>
    <property type="match status" value="1"/>
</dbReference>
<dbReference type="PANTHER" id="PTHR43355:SF2">
    <property type="entry name" value="FLAVIN REDUCTASE (NADPH)"/>
    <property type="match status" value="1"/>
</dbReference>
<organism evidence="2 3">
    <name type="scientific">Paenibacillus algicola</name>
    <dbReference type="NCBI Taxonomy" id="2565926"/>
    <lineage>
        <taxon>Bacteria</taxon>
        <taxon>Bacillati</taxon>
        <taxon>Bacillota</taxon>
        <taxon>Bacilli</taxon>
        <taxon>Bacillales</taxon>
        <taxon>Paenibacillaceae</taxon>
        <taxon>Paenibacillus</taxon>
    </lineage>
</organism>
<protein>
    <submittedName>
        <fullName evidence="2">NAD-dependent epimerase/dehydratase</fullName>
    </submittedName>
</protein>
<evidence type="ECO:0000313" key="2">
    <source>
        <dbReference type="EMBL" id="QCT01209.1"/>
    </source>
</evidence>
<dbReference type="SUPFAM" id="SSF51735">
    <property type="entry name" value="NAD(P)-binding Rossmann-fold domains"/>
    <property type="match status" value="1"/>
</dbReference>
<sequence>MRTVIIGAAGSIGKSILEEALRRGHQVTAVVRNPDKLEAYRDKIHVAEASTLDPDALTEAVRGAEAVISAYGPQFGQEEELLEAARNQLEACRRSGVSRLLVVGGAGSLVAENGEMLMNTAEFPAELRPVAQAHSDALEIYKASDLDWTYLSPAAMIEPGKRSGQFRIGMDHLVVDESGSSRISIEDYAVAMLDELEDPQFIRARFTVGY</sequence>
<feature type="domain" description="NAD(P)-binding" evidence="1">
    <location>
        <begin position="7"/>
        <end position="195"/>
    </location>
</feature>
<proteinExistence type="predicted"/>
<dbReference type="AlphaFoldDB" id="A0A4P8XLX4"/>
<dbReference type="InterPro" id="IPR016040">
    <property type="entry name" value="NAD(P)-bd_dom"/>
</dbReference>
<keyword evidence="3" id="KW-1185">Reference proteome</keyword>
<dbReference type="GO" id="GO:0016646">
    <property type="term" value="F:oxidoreductase activity, acting on the CH-NH group of donors, NAD or NADP as acceptor"/>
    <property type="evidence" value="ECO:0007669"/>
    <property type="project" value="TreeGrafter"/>
</dbReference>
<accession>A0A4P8XLX4</accession>
<dbReference type="EMBL" id="CP040396">
    <property type="protein sequence ID" value="QCT01209.1"/>
    <property type="molecule type" value="Genomic_DNA"/>
</dbReference>
<evidence type="ECO:0000259" key="1">
    <source>
        <dbReference type="Pfam" id="PF13460"/>
    </source>
</evidence>
<dbReference type="RefSeq" id="WP_138224301.1">
    <property type="nucleotide sequence ID" value="NZ_CP040396.1"/>
</dbReference>
<dbReference type="KEGG" id="palo:E6C60_0486"/>